<evidence type="ECO:0000256" key="2">
    <source>
        <dbReference type="ARBA" id="ARBA00023002"/>
    </source>
</evidence>
<accession>A0A6A5QJB5</accession>
<dbReference type="PANTHER" id="PTHR43180">
    <property type="entry name" value="3-OXOACYL-(ACYL-CARRIER-PROTEIN) REDUCTASE (AFU_ORTHOLOGUE AFUA_6G11210)"/>
    <property type="match status" value="1"/>
</dbReference>
<evidence type="ECO:0000313" key="4">
    <source>
        <dbReference type="Proteomes" id="UP000800096"/>
    </source>
</evidence>
<evidence type="ECO:0008006" key="5">
    <source>
        <dbReference type="Google" id="ProtNLM"/>
    </source>
</evidence>
<organism evidence="3 4">
    <name type="scientific">Ampelomyces quisqualis</name>
    <name type="common">Powdery mildew agent</name>
    <dbReference type="NCBI Taxonomy" id="50730"/>
    <lineage>
        <taxon>Eukaryota</taxon>
        <taxon>Fungi</taxon>
        <taxon>Dikarya</taxon>
        <taxon>Ascomycota</taxon>
        <taxon>Pezizomycotina</taxon>
        <taxon>Dothideomycetes</taxon>
        <taxon>Pleosporomycetidae</taxon>
        <taxon>Pleosporales</taxon>
        <taxon>Pleosporineae</taxon>
        <taxon>Phaeosphaeriaceae</taxon>
        <taxon>Ampelomyces</taxon>
    </lineage>
</organism>
<dbReference type="EMBL" id="ML979136">
    <property type="protein sequence ID" value="KAF1915509.1"/>
    <property type="molecule type" value="Genomic_DNA"/>
</dbReference>
<dbReference type="PANTHER" id="PTHR43180:SF86">
    <property type="entry name" value="DEHYDROGENASE, PUTATIVE (AFU_ORTHOLOGUE AFUA_3G00290)-RELATED"/>
    <property type="match status" value="1"/>
</dbReference>
<dbReference type="AlphaFoldDB" id="A0A6A5QJB5"/>
<dbReference type="Pfam" id="PF00106">
    <property type="entry name" value="adh_short"/>
    <property type="match status" value="1"/>
</dbReference>
<dbReference type="InterPro" id="IPR036291">
    <property type="entry name" value="NAD(P)-bd_dom_sf"/>
</dbReference>
<keyword evidence="2" id="KW-0560">Oxidoreductase</keyword>
<dbReference type="OrthoDB" id="37659at2759"/>
<dbReference type="SUPFAM" id="SSF51735">
    <property type="entry name" value="NAD(P)-binding Rossmann-fold domains"/>
    <property type="match status" value="1"/>
</dbReference>
<name>A0A6A5QJB5_AMPQU</name>
<reference evidence="3" key="1">
    <citation type="journal article" date="2020" name="Stud. Mycol.">
        <title>101 Dothideomycetes genomes: a test case for predicting lifestyles and emergence of pathogens.</title>
        <authorList>
            <person name="Haridas S."/>
            <person name="Albert R."/>
            <person name="Binder M."/>
            <person name="Bloem J."/>
            <person name="Labutti K."/>
            <person name="Salamov A."/>
            <person name="Andreopoulos B."/>
            <person name="Baker S."/>
            <person name="Barry K."/>
            <person name="Bills G."/>
            <person name="Bluhm B."/>
            <person name="Cannon C."/>
            <person name="Castanera R."/>
            <person name="Culley D."/>
            <person name="Daum C."/>
            <person name="Ezra D."/>
            <person name="Gonzalez J."/>
            <person name="Henrissat B."/>
            <person name="Kuo A."/>
            <person name="Liang C."/>
            <person name="Lipzen A."/>
            <person name="Lutzoni F."/>
            <person name="Magnuson J."/>
            <person name="Mondo S."/>
            <person name="Nolan M."/>
            <person name="Ohm R."/>
            <person name="Pangilinan J."/>
            <person name="Park H.-J."/>
            <person name="Ramirez L."/>
            <person name="Alfaro M."/>
            <person name="Sun H."/>
            <person name="Tritt A."/>
            <person name="Yoshinaga Y."/>
            <person name="Zwiers L.-H."/>
            <person name="Turgeon B."/>
            <person name="Goodwin S."/>
            <person name="Spatafora J."/>
            <person name="Crous P."/>
            <person name="Grigoriev I."/>
        </authorList>
    </citation>
    <scope>NUCLEOTIDE SEQUENCE</scope>
    <source>
        <strain evidence="3">HMLAC05119</strain>
    </source>
</reference>
<comment type="similarity">
    <text evidence="1">Belongs to the short-chain dehydrogenases/reductases (SDR) family.</text>
</comment>
<evidence type="ECO:0000313" key="3">
    <source>
        <dbReference type="EMBL" id="KAF1915509.1"/>
    </source>
</evidence>
<dbReference type="GO" id="GO:0016491">
    <property type="term" value="F:oxidoreductase activity"/>
    <property type="evidence" value="ECO:0007669"/>
    <property type="project" value="UniProtKB-KW"/>
</dbReference>
<sequence>MTSVVVKPDTFGNLKDKVVVIIGGTTGIGAVAVTELLSAGAKVVLGDVKTSDPAFTNDNFTFVYTDVSKYTCVVNLFATAFGLHARIDHAVCNAGIIESGQLFATGDSDDSIREPPPTAVLDVNLKGAIFFARVAVHYMRRSLAQNASTQKDSSILLVSSVAGFGNWPGLFQYSASKHGVMGLFHSTKDFLYGTENIRVNVILPNMTDTQMVTGVIAAYKANGIPTNDPKHVVNAFLHSLSTNTTGVALYVSGGKIFEIEKRLDDVKAQWLGQDLNDELQAGQHALGAGRNWTKGKSA</sequence>
<dbReference type="InterPro" id="IPR002347">
    <property type="entry name" value="SDR_fam"/>
</dbReference>
<dbReference type="PRINTS" id="PR00081">
    <property type="entry name" value="GDHRDH"/>
</dbReference>
<evidence type="ECO:0000256" key="1">
    <source>
        <dbReference type="ARBA" id="ARBA00006484"/>
    </source>
</evidence>
<protein>
    <recommendedName>
        <fullName evidence="5">NAD(P)-binding protein</fullName>
    </recommendedName>
</protein>
<dbReference type="Gene3D" id="3.40.50.720">
    <property type="entry name" value="NAD(P)-binding Rossmann-like Domain"/>
    <property type="match status" value="1"/>
</dbReference>
<gene>
    <name evidence="3" type="ORF">BDU57DRAFT_518523</name>
</gene>
<dbReference type="Proteomes" id="UP000800096">
    <property type="component" value="Unassembled WGS sequence"/>
</dbReference>
<keyword evidence="4" id="KW-1185">Reference proteome</keyword>
<proteinExistence type="inferred from homology"/>